<dbReference type="Pfam" id="PF00082">
    <property type="entry name" value="Peptidase_S8"/>
    <property type="match status" value="1"/>
</dbReference>
<keyword evidence="5 13" id="KW-0812">Transmembrane</keyword>
<dbReference type="EMBL" id="CM001484">
    <property type="protein sequence ID" value="EIE97447.1"/>
    <property type="molecule type" value="Genomic_DNA"/>
</dbReference>
<dbReference type="InterPro" id="IPR022398">
    <property type="entry name" value="Peptidase_S8_His-AS"/>
</dbReference>
<reference evidence="17" key="2">
    <citation type="submission" date="2012-01" db="EMBL/GenBank/DDBJ databases">
        <title>Noncontiguous Finished sequence of chromosome of Saccharomonospora glauca K62.</title>
        <authorList>
            <consortium name="US DOE Joint Genome Institute"/>
            <person name="Lucas S."/>
            <person name="Han J."/>
            <person name="Lapidus A."/>
            <person name="Cheng J.-F."/>
            <person name="Goodwin L."/>
            <person name="Pitluck S."/>
            <person name="Peters L."/>
            <person name="Mikhailova N."/>
            <person name="Held B."/>
            <person name="Detter J.C."/>
            <person name="Han C."/>
            <person name="Tapia R."/>
            <person name="Land M."/>
            <person name="Hauser L."/>
            <person name="Kyrpides N."/>
            <person name="Ivanova N."/>
            <person name="Pagani I."/>
            <person name="Brambilla E.-M."/>
            <person name="Klenk H.-P."/>
            <person name="Woyke T."/>
        </authorList>
    </citation>
    <scope>NUCLEOTIDE SEQUENCE [LARGE SCALE GENOMIC DNA]</scope>
    <source>
        <strain evidence="17">K62</strain>
    </source>
</reference>
<dbReference type="STRING" id="928724.SacglDRAFT_00496"/>
<dbReference type="NCBIfam" id="TIGR03921">
    <property type="entry name" value="T7SS_mycosin"/>
    <property type="match status" value="1"/>
</dbReference>
<evidence type="ECO:0000256" key="10">
    <source>
        <dbReference type="PROSITE-ProRule" id="PRU01240"/>
    </source>
</evidence>
<keyword evidence="3" id="KW-1003">Cell membrane</keyword>
<dbReference type="SUPFAM" id="SSF52743">
    <property type="entry name" value="Subtilisin-like"/>
    <property type="match status" value="1"/>
</dbReference>
<feature type="region of interest" description="Disordered" evidence="12">
    <location>
        <begin position="32"/>
        <end position="65"/>
    </location>
</feature>
<evidence type="ECO:0000256" key="7">
    <source>
        <dbReference type="ARBA" id="ARBA00022825"/>
    </source>
</evidence>
<keyword evidence="9 13" id="KW-0472">Membrane</keyword>
<dbReference type="Gene3D" id="3.40.50.200">
    <property type="entry name" value="Peptidase S8/S53 domain"/>
    <property type="match status" value="1"/>
</dbReference>
<keyword evidence="14" id="KW-0732">Signal</keyword>
<dbReference type="InterPro" id="IPR050131">
    <property type="entry name" value="Peptidase_S8_subtilisin-like"/>
</dbReference>
<dbReference type="HOGENOM" id="CLU_011263_13_1_11"/>
<dbReference type="InterPro" id="IPR023828">
    <property type="entry name" value="Peptidase_S8_Ser-AS"/>
</dbReference>
<dbReference type="GO" id="GO:0004252">
    <property type="term" value="F:serine-type endopeptidase activity"/>
    <property type="evidence" value="ECO:0007669"/>
    <property type="project" value="UniProtKB-UniRule"/>
</dbReference>
<dbReference type="PRINTS" id="PR00723">
    <property type="entry name" value="SUBTILISIN"/>
</dbReference>
<evidence type="ECO:0000256" key="1">
    <source>
        <dbReference type="ARBA" id="ARBA00004162"/>
    </source>
</evidence>
<gene>
    <name evidence="16" type="ORF">SacglDRAFT_00496</name>
</gene>
<dbReference type="PROSITE" id="PS00136">
    <property type="entry name" value="SUBTILASE_ASP"/>
    <property type="match status" value="1"/>
</dbReference>
<evidence type="ECO:0000256" key="8">
    <source>
        <dbReference type="ARBA" id="ARBA00022989"/>
    </source>
</evidence>
<feature type="chain" id="PRO_5003638296" evidence="14">
    <location>
        <begin position="34"/>
        <end position="505"/>
    </location>
</feature>
<dbReference type="PANTHER" id="PTHR43806:SF11">
    <property type="entry name" value="CEREVISIN-RELATED"/>
    <property type="match status" value="1"/>
</dbReference>
<organism evidence="16 17">
    <name type="scientific">Saccharomonospora glauca K62</name>
    <dbReference type="NCBI Taxonomy" id="928724"/>
    <lineage>
        <taxon>Bacteria</taxon>
        <taxon>Bacillati</taxon>
        <taxon>Actinomycetota</taxon>
        <taxon>Actinomycetes</taxon>
        <taxon>Pseudonocardiales</taxon>
        <taxon>Pseudonocardiaceae</taxon>
        <taxon>Saccharomonospora</taxon>
    </lineage>
</organism>
<evidence type="ECO:0000313" key="16">
    <source>
        <dbReference type="EMBL" id="EIE97447.1"/>
    </source>
</evidence>
<feature type="active site" description="Charge relay system" evidence="10">
    <location>
        <position position="378"/>
    </location>
</feature>
<dbReference type="eggNOG" id="COG1404">
    <property type="taxonomic scope" value="Bacteria"/>
</dbReference>
<evidence type="ECO:0000256" key="9">
    <source>
        <dbReference type="ARBA" id="ARBA00023136"/>
    </source>
</evidence>
<keyword evidence="4 10" id="KW-0645">Protease</keyword>
<dbReference type="Proteomes" id="UP000005087">
    <property type="component" value="Chromosome"/>
</dbReference>
<dbReference type="InterPro" id="IPR036852">
    <property type="entry name" value="Peptidase_S8/S53_dom_sf"/>
</dbReference>
<comment type="similarity">
    <text evidence="2 10 11">Belongs to the peptidase S8 family.</text>
</comment>
<feature type="domain" description="Peptidase S8/S53" evidence="15">
    <location>
        <begin position="117"/>
        <end position="427"/>
    </location>
</feature>
<evidence type="ECO:0000256" key="6">
    <source>
        <dbReference type="ARBA" id="ARBA00022801"/>
    </source>
</evidence>
<evidence type="ECO:0000256" key="2">
    <source>
        <dbReference type="ARBA" id="ARBA00011073"/>
    </source>
</evidence>
<feature type="active site" description="Charge relay system" evidence="10">
    <location>
        <position position="159"/>
    </location>
</feature>
<dbReference type="GO" id="GO:0005886">
    <property type="term" value="C:plasma membrane"/>
    <property type="evidence" value="ECO:0007669"/>
    <property type="project" value="UniProtKB-SubCell"/>
</dbReference>
<evidence type="ECO:0000256" key="14">
    <source>
        <dbReference type="SAM" id="SignalP"/>
    </source>
</evidence>
<dbReference type="AlphaFoldDB" id="I1CXM3"/>
<dbReference type="PROSITE" id="PS00138">
    <property type="entry name" value="SUBTILASE_SER"/>
    <property type="match status" value="1"/>
</dbReference>
<sequence>MRSARTMKRRRALALAATIGIGGAVLAPTPAWAQDDAASQETVGYATPPPVDPGQRPNDDGQPDKTYEKKVECVQRNLEYSEDLQNAPWGQQYLRIDEVHALMRSTTGHVGIDPKTGKPIKVAVIDTGVRQHPYFKHEVLGEGDYVRKGGNGLEDCDGHGTEVAGIIAADTPDHIGFIGVAPDAQIMSIRQSSQNYAPKQNSGGGSTPGTGPSQDSRTQDSEGAGTLSTLAKAVVRAADKGAQVINISINNCRPANGPITPDEQQLQAAIDYAVRVKDAVVVSAAGNVSDATSCKQNDQALAEKPTTIVTPPWFSDNVLSVAAIDETGGVADFSMNGPWVSVAAPGTGIISLDPAEGSDRLANLMVDGGETQEIRGTSFAAPYVAGLAALVRAKYPDLNAYEVMHRIKFTAQHPAASNGRDNFVGYGVIDPMAALTATVPSEEGMPSAQAEELPSDMPPASNRDWTPTIVALTGAGGALAALVITLFVVHTIRRNQKDTEKPARA</sequence>
<keyword evidence="7 10" id="KW-0720">Serine protease</keyword>
<dbReference type="PROSITE" id="PS51318">
    <property type="entry name" value="TAT"/>
    <property type="match status" value="1"/>
</dbReference>
<evidence type="ECO:0000256" key="4">
    <source>
        <dbReference type="ARBA" id="ARBA00022670"/>
    </source>
</evidence>
<keyword evidence="8 13" id="KW-1133">Transmembrane helix</keyword>
<accession>I1CXM3</accession>
<dbReference type="InterPro" id="IPR006311">
    <property type="entry name" value="TAT_signal"/>
</dbReference>
<dbReference type="PROSITE" id="PS51892">
    <property type="entry name" value="SUBTILASE"/>
    <property type="match status" value="1"/>
</dbReference>
<evidence type="ECO:0000313" key="17">
    <source>
        <dbReference type="Proteomes" id="UP000005087"/>
    </source>
</evidence>
<reference evidence="16 17" key="1">
    <citation type="submission" date="2011-09" db="EMBL/GenBank/DDBJ databases">
        <authorList>
            <consortium name="US DOE Joint Genome Institute (JGI-PGF)"/>
            <person name="Lucas S."/>
            <person name="Han J."/>
            <person name="Lapidus A."/>
            <person name="Cheng J.-F."/>
            <person name="Goodwin L."/>
            <person name="Pitluck S."/>
            <person name="Peters L."/>
            <person name="Land M.L."/>
            <person name="Hauser L."/>
            <person name="Brambilla E."/>
            <person name="Klenk H.-P."/>
            <person name="Woyke T.J."/>
        </authorList>
    </citation>
    <scope>NUCLEOTIDE SEQUENCE [LARGE SCALE GENOMIC DNA]</scope>
    <source>
        <strain evidence="16 17">K62</strain>
    </source>
</reference>
<name>I1CXM3_9PSEU</name>
<dbReference type="InterPro" id="IPR015500">
    <property type="entry name" value="Peptidase_S8_subtilisin-rel"/>
</dbReference>
<feature type="active site" description="Charge relay system" evidence="10">
    <location>
        <position position="126"/>
    </location>
</feature>
<dbReference type="InterPro" id="IPR023834">
    <property type="entry name" value="T7SS_pept_S8A_mycosin"/>
</dbReference>
<dbReference type="OrthoDB" id="9798386at2"/>
<evidence type="ECO:0000256" key="5">
    <source>
        <dbReference type="ARBA" id="ARBA00022692"/>
    </source>
</evidence>
<evidence type="ECO:0000256" key="13">
    <source>
        <dbReference type="SAM" id="Phobius"/>
    </source>
</evidence>
<proteinExistence type="inferred from homology"/>
<keyword evidence="6 10" id="KW-0378">Hydrolase</keyword>
<protein>
    <submittedName>
        <fullName evidence="16">Type VII secretion-associated serine protease mycosin</fullName>
    </submittedName>
</protein>
<feature type="signal peptide" evidence="14">
    <location>
        <begin position="1"/>
        <end position="33"/>
    </location>
</feature>
<feature type="transmembrane region" description="Helical" evidence="13">
    <location>
        <begin position="465"/>
        <end position="489"/>
    </location>
</feature>
<dbReference type="InterPro" id="IPR000209">
    <property type="entry name" value="Peptidase_S8/S53_dom"/>
</dbReference>
<dbReference type="InterPro" id="IPR023827">
    <property type="entry name" value="Peptidase_S8_Asp-AS"/>
</dbReference>
<feature type="region of interest" description="Disordered" evidence="12">
    <location>
        <begin position="193"/>
        <end position="224"/>
    </location>
</feature>
<dbReference type="PROSITE" id="PS00137">
    <property type="entry name" value="SUBTILASE_HIS"/>
    <property type="match status" value="1"/>
</dbReference>
<evidence type="ECO:0000256" key="11">
    <source>
        <dbReference type="RuleBase" id="RU003355"/>
    </source>
</evidence>
<evidence type="ECO:0000256" key="12">
    <source>
        <dbReference type="SAM" id="MobiDB-lite"/>
    </source>
</evidence>
<comment type="subcellular location">
    <subcellularLocation>
        <location evidence="1">Cell membrane</location>
        <topology evidence="1">Single-pass membrane protein</topology>
    </subcellularLocation>
</comment>
<evidence type="ECO:0000256" key="3">
    <source>
        <dbReference type="ARBA" id="ARBA00022475"/>
    </source>
</evidence>
<dbReference type="PANTHER" id="PTHR43806">
    <property type="entry name" value="PEPTIDASE S8"/>
    <property type="match status" value="1"/>
</dbReference>
<dbReference type="GO" id="GO:0006508">
    <property type="term" value="P:proteolysis"/>
    <property type="evidence" value="ECO:0007669"/>
    <property type="project" value="UniProtKB-KW"/>
</dbReference>
<keyword evidence="17" id="KW-1185">Reference proteome</keyword>
<evidence type="ECO:0000259" key="15">
    <source>
        <dbReference type="Pfam" id="PF00082"/>
    </source>
</evidence>